<evidence type="ECO:0000313" key="4">
    <source>
        <dbReference type="Proteomes" id="UP000675940"/>
    </source>
</evidence>
<evidence type="ECO:0000313" key="3">
    <source>
        <dbReference type="EMBL" id="MBP0482613.1"/>
    </source>
</evidence>
<reference evidence="3" key="1">
    <citation type="submission" date="2021-03" db="EMBL/GenBank/DDBJ databases">
        <title>Sagittula salina sp. nov. strain M10.9X isolated from the marine waste.</title>
        <authorList>
            <person name="Satari L."/>
            <person name="Molina-Menor E."/>
            <person name="Vidal-Verdu A."/>
            <person name="Pascual J."/>
            <person name="Pereto J."/>
            <person name="Porcar M."/>
        </authorList>
    </citation>
    <scope>NUCLEOTIDE SEQUENCE</scope>
    <source>
        <strain evidence="3">M10.9X</strain>
    </source>
</reference>
<dbReference type="InterPro" id="IPR050723">
    <property type="entry name" value="CFA/CMAS"/>
</dbReference>
<feature type="domain" description="Methyltransferase" evidence="2">
    <location>
        <begin position="46"/>
        <end position="122"/>
    </location>
</feature>
<dbReference type="RefSeq" id="WP_209360560.1">
    <property type="nucleotide sequence ID" value="NZ_JAGISH010000004.1"/>
</dbReference>
<dbReference type="GO" id="GO:0032259">
    <property type="term" value="P:methylation"/>
    <property type="evidence" value="ECO:0007669"/>
    <property type="project" value="UniProtKB-KW"/>
</dbReference>
<gene>
    <name evidence="3" type="ORF">J5474_08935</name>
</gene>
<dbReference type="Proteomes" id="UP000675940">
    <property type="component" value="Unassembled WGS sequence"/>
</dbReference>
<dbReference type="Pfam" id="PF13847">
    <property type="entry name" value="Methyltransf_31"/>
    <property type="match status" value="1"/>
</dbReference>
<accession>A0A940S031</accession>
<dbReference type="InterPro" id="IPR029063">
    <property type="entry name" value="SAM-dependent_MTases_sf"/>
</dbReference>
<dbReference type="PANTHER" id="PTHR43667">
    <property type="entry name" value="CYCLOPROPANE-FATTY-ACYL-PHOSPHOLIPID SYNTHASE"/>
    <property type="match status" value="1"/>
</dbReference>
<dbReference type="CDD" id="cd02440">
    <property type="entry name" value="AdoMet_MTases"/>
    <property type="match status" value="1"/>
</dbReference>
<proteinExistence type="predicted"/>
<protein>
    <submittedName>
        <fullName evidence="3">Methyltransferase regulatory domain-containing protein</fullName>
    </submittedName>
</protein>
<evidence type="ECO:0000259" key="1">
    <source>
        <dbReference type="Pfam" id="PF10119"/>
    </source>
</evidence>
<name>A0A940S031_9RHOB</name>
<dbReference type="GO" id="GO:0008168">
    <property type="term" value="F:methyltransferase activity"/>
    <property type="evidence" value="ECO:0007669"/>
    <property type="project" value="UniProtKB-KW"/>
</dbReference>
<keyword evidence="3" id="KW-0808">Transferase</keyword>
<dbReference type="SUPFAM" id="SSF53335">
    <property type="entry name" value="S-adenosyl-L-methionine-dependent methyltransferases"/>
    <property type="match status" value="1"/>
</dbReference>
<dbReference type="AlphaFoldDB" id="A0A940S031"/>
<keyword evidence="4" id="KW-1185">Reference proteome</keyword>
<dbReference type="Pfam" id="PF10119">
    <property type="entry name" value="MethyTransf_Reg"/>
    <property type="match status" value="1"/>
</dbReference>
<dbReference type="InterPro" id="IPR025714">
    <property type="entry name" value="Methyltranfer_dom"/>
</dbReference>
<organism evidence="3 4">
    <name type="scientific">Sagittula salina</name>
    <dbReference type="NCBI Taxonomy" id="2820268"/>
    <lineage>
        <taxon>Bacteria</taxon>
        <taxon>Pseudomonadati</taxon>
        <taxon>Pseudomonadota</taxon>
        <taxon>Alphaproteobacteria</taxon>
        <taxon>Rhodobacterales</taxon>
        <taxon>Roseobacteraceae</taxon>
        <taxon>Sagittula</taxon>
    </lineage>
</organism>
<evidence type="ECO:0000259" key="2">
    <source>
        <dbReference type="Pfam" id="PF13847"/>
    </source>
</evidence>
<keyword evidence="3" id="KW-0489">Methyltransferase</keyword>
<dbReference type="Gene3D" id="3.40.50.150">
    <property type="entry name" value="Vaccinia Virus protein VP39"/>
    <property type="match status" value="1"/>
</dbReference>
<dbReference type="InterPro" id="IPR018773">
    <property type="entry name" value="MeTrfase_reg_dom_prd"/>
</dbReference>
<sequence length="460" mass="50626">MSDWSQGYPTDSAYIDAIQVEINPWRWQQSMLFSGRACPSPRAPFRFLELGCGSAMTLIALACSYPQAKFTGYDFMPEHIVTANRLIREIGLTNIEVREGAFAEMIAEGPGEKYDFAAAHGVWSWVPPEVRSDIVTVLNGWLGTGAVTYFGYNAAAGWAAAGPIRQIFRRVPRGRGERPFAAARAAVDLWLEQMGDMAPQAAVLWQKLKDAPDHFLAHEIGSEFGTGIWMEDLAEPLGEAKMTYAGPAVLAEHMDALFLEDEGVEMLRRAVDEGWGETARDLLHRRTFRNDLYHRGAPTVSGTTMLEKMRALRLIAWDEALNIGTHPSVFDQLKRGVDERVLLGFQELCAGDGAPFGACMEAVDAPPMAAFQAVMTALVSGGLMDLRPKADVEAAQETCDRFNAAMMARLRRGGHVPGFAAPGYGGCVQFSRPEQRAVLLGETEDEIFHARLEKLGVRVR</sequence>
<dbReference type="PANTHER" id="PTHR43667:SF2">
    <property type="entry name" value="FATTY ACID C-METHYL TRANSFERASE"/>
    <property type="match status" value="1"/>
</dbReference>
<feature type="domain" description="Methyltransferase regulatory" evidence="1">
    <location>
        <begin position="213"/>
        <end position="295"/>
    </location>
</feature>
<dbReference type="EMBL" id="JAGISH010000004">
    <property type="protein sequence ID" value="MBP0482613.1"/>
    <property type="molecule type" value="Genomic_DNA"/>
</dbReference>
<comment type="caution">
    <text evidence="3">The sequence shown here is derived from an EMBL/GenBank/DDBJ whole genome shotgun (WGS) entry which is preliminary data.</text>
</comment>